<keyword evidence="2" id="KW-1185">Reference proteome</keyword>
<reference evidence="1 2" key="1">
    <citation type="journal article" date="2024" name="Commun. Biol.">
        <title>Comparative genomic analysis of thermophilic fungi reveals convergent evolutionary adaptations and gene losses.</title>
        <authorList>
            <person name="Steindorff A.S."/>
            <person name="Aguilar-Pontes M.V."/>
            <person name="Robinson A.J."/>
            <person name="Andreopoulos B."/>
            <person name="LaButti K."/>
            <person name="Kuo A."/>
            <person name="Mondo S."/>
            <person name="Riley R."/>
            <person name="Otillar R."/>
            <person name="Haridas S."/>
            <person name="Lipzen A."/>
            <person name="Grimwood J."/>
            <person name="Schmutz J."/>
            <person name="Clum A."/>
            <person name="Reid I.D."/>
            <person name="Moisan M.C."/>
            <person name="Butler G."/>
            <person name="Nguyen T.T.M."/>
            <person name="Dewar K."/>
            <person name="Conant G."/>
            <person name="Drula E."/>
            <person name="Henrissat B."/>
            <person name="Hansel C."/>
            <person name="Singer S."/>
            <person name="Hutchinson M.I."/>
            <person name="de Vries R.P."/>
            <person name="Natvig D.O."/>
            <person name="Powell A.J."/>
            <person name="Tsang A."/>
            <person name="Grigoriev I.V."/>
        </authorList>
    </citation>
    <scope>NUCLEOTIDE SEQUENCE [LARGE SCALE GENOMIC DNA]</scope>
    <source>
        <strain evidence="1 2">ATCC 24622</strain>
    </source>
</reference>
<dbReference type="EMBL" id="JAZHXJ010000197">
    <property type="protein sequence ID" value="KAL1869429.1"/>
    <property type="molecule type" value="Genomic_DNA"/>
</dbReference>
<evidence type="ECO:0000313" key="2">
    <source>
        <dbReference type="Proteomes" id="UP001586593"/>
    </source>
</evidence>
<accession>A0ABR3X0U7</accession>
<name>A0ABR3X0U7_9PEZI</name>
<evidence type="ECO:0000313" key="1">
    <source>
        <dbReference type="EMBL" id="KAL1869429.1"/>
    </source>
</evidence>
<organism evidence="1 2">
    <name type="scientific">Phialemonium thermophilum</name>
    <dbReference type="NCBI Taxonomy" id="223376"/>
    <lineage>
        <taxon>Eukaryota</taxon>
        <taxon>Fungi</taxon>
        <taxon>Dikarya</taxon>
        <taxon>Ascomycota</taxon>
        <taxon>Pezizomycotina</taxon>
        <taxon>Sordariomycetes</taxon>
        <taxon>Sordariomycetidae</taxon>
        <taxon>Cephalothecales</taxon>
        <taxon>Cephalothecaceae</taxon>
        <taxon>Phialemonium</taxon>
    </lineage>
</organism>
<protein>
    <submittedName>
        <fullName evidence="1">Uncharacterized protein</fullName>
    </submittedName>
</protein>
<gene>
    <name evidence="1" type="ORF">VTK73DRAFT_3166</name>
</gene>
<comment type="caution">
    <text evidence="1">The sequence shown here is derived from an EMBL/GenBank/DDBJ whole genome shotgun (WGS) entry which is preliminary data.</text>
</comment>
<sequence length="177" mass="20212">MLHTVIFTAEHITAARLTHACLNGNNLPPQGQIPPVWKIRKHCCEKTDVNFAAGYIVLKAGFWKKGKWSQDILASPDNDLTTCPPEEQDCPSKASQRRASWSVVEKEGDQLLSFLFSRTNNRISLLVRADSVNLPGLTRGQTGLVWYWNQGMPRRIIDCWQRVIGYRMATMTMNRRR</sequence>
<dbReference type="Proteomes" id="UP001586593">
    <property type="component" value="Unassembled WGS sequence"/>
</dbReference>
<proteinExistence type="predicted"/>